<dbReference type="RefSeq" id="WP_090670207.1">
    <property type="nucleotide sequence ID" value="NZ_FNIT01000002.1"/>
</dbReference>
<dbReference type="OrthoDB" id="9829746at2"/>
<feature type="compositionally biased region" description="Basic and acidic residues" evidence="1">
    <location>
        <begin position="11"/>
        <end position="29"/>
    </location>
</feature>
<gene>
    <name evidence="2" type="ORF">SAMN05192530_102216</name>
</gene>
<reference evidence="2 3" key="1">
    <citation type="submission" date="2016-10" db="EMBL/GenBank/DDBJ databases">
        <authorList>
            <person name="de Groot N.N."/>
        </authorList>
    </citation>
    <scope>NUCLEOTIDE SEQUENCE [LARGE SCALE GENOMIC DNA]</scope>
    <source>
        <strain evidence="3">L7-484,KACC 16230,DSM 25025</strain>
    </source>
</reference>
<keyword evidence="3" id="KW-1185">Reference proteome</keyword>
<dbReference type="EMBL" id="FNIT01000002">
    <property type="protein sequence ID" value="SDN85729.1"/>
    <property type="molecule type" value="Genomic_DNA"/>
</dbReference>
<evidence type="ECO:0000313" key="2">
    <source>
        <dbReference type="EMBL" id="SDN85729.1"/>
    </source>
</evidence>
<name>A0A1H0ETX0_9HYPH</name>
<proteinExistence type="predicted"/>
<accession>A0A1H0ETX0</accession>
<evidence type="ECO:0000313" key="3">
    <source>
        <dbReference type="Proteomes" id="UP000198793"/>
    </source>
</evidence>
<dbReference type="AlphaFoldDB" id="A0A1H0ETX0"/>
<evidence type="ECO:0000256" key="1">
    <source>
        <dbReference type="SAM" id="MobiDB-lite"/>
    </source>
</evidence>
<sequence>MTRITGFDTAATERRESAEAHRRDGERDLTGGLKRFHTTGENLQSGTGLGDGRSGGEEGDRLRRFGESLKRADANSNGDSAPALDPRLVAVVEPGRTVAALPALVDGSAERRADALAQSERIARMVEGALRAELSPVPGRPLTLSFEALRPGEAAGVVTGVSLTLQDGRLDVTLSRHPDETQDALFLAAAQALAERLGQRFPKRMVRVLEEAAGAAERDAADGVPSRPSVFDLFAQPGQRS</sequence>
<organism evidence="2 3">
    <name type="scientific">Aureimonas jatrophae</name>
    <dbReference type="NCBI Taxonomy" id="1166073"/>
    <lineage>
        <taxon>Bacteria</taxon>
        <taxon>Pseudomonadati</taxon>
        <taxon>Pseudomonadota</taxon>
        <taxon>Alphaproteobacteria</taxon>
        <taxon>Hyphomicrobiales</taxon>
        <taxon>Aurantimonadaceae</taxon>
        <taxon>Aureimonas</taxon>
    </lineage>
</organism>
<protein>
    <submittedName>
        <fullName evidence="2">Uncharacterized protein</fullName>
    </submittedName>
</protein>
<feature type="region of interest" description="Disordered" evidence="1">
    <location>
        <begin position="1"/>
        <end position="60"/>
    </location>
</feature>
<dbReference type="Proteomes" id="UP000198793">
    <property type="component" value="Unassembled WGS sequence"/>
</dbReference>
<dbReference type="STRING" id="1166073.SAMN05192530_102216"/>
<feature type="region of interest" description="Disordered" evidence="1">
    <location>
        <begin position="215"/>
        <end position="241"/>
    </location>
</feature>